<dbReference type="PANTHER" id="PTHR11559">
    <property type="entry name" value="CARBOXYLESTERASE"/>
    <property type="match status" value="1"/>
</dbReference>
<dbReference type="Proteomes" id="UP000758603">
    <property type="component" value="Unassembled WGS sequence"/>
</dbReference>
<dbReference type="EMBL" id="JAGPXC010000001">
    <property type="protein sequence ID" value="KAH6658932.1"/>
    <property type="molecule type" value="Genomic_DNA"/>
</dbReference>
<dbReference type="Pfam" id="PF00135">
    <property type="entry name" value="COesterase"/>
    <property type="match status" value="1"/>
</dbReference>
<protein>
    <submittedName>
        <fullName evidence="3">Carboxylesterase family protein</fullName>
    </submittedName>
</protein>
<accession>A0A9P8UV58</accession>
<dbReference type="InterPro" id="IPR050309">
    <property type="entry name" value="Type-B_Carboxylest/Lipase"/>
</dbReference>
<reference evidence="3" key="1">
    <citation type="journal article" date="2021" name="Nat. Commun.">
        <title>Genetic determinants of endophytism in the Arabidopsis root mycobiome.</title>
        <authorList>
            <person name="Mesny F."/>
            <person name="Miyauchi S."/>
            <person name="Thiergart T."/>
            <person name="Pickel B."/>
            <person name="Atanasova L."/>
            <person name="Karlsson M."/>
            <person name="Huettel B."/>
            <person name="Barry K.W."/>
            <person name="Haridas S."/>
            <person name="Chen C."/>
            <person name="Bauer D."/>
            <person name="Andreopoulos W."/>
            <person name="Pangilinan J."/>
            <person name="LaButti K."/>
            <person name="Riley R."/>
            <person name="Lipzen A."/>
            <person name="Clum A."/>
            <person name="Drula E."/>
            <person name="Henrissat B."/>
            <person name="Kohler A."/>
            <person name="Grigoriev I.V."/>
            <person name="Martin F.M."/>
            <person name="Hacquard S."/>
        </authorList>
    </citation>
    <scope>NUCLEOTIDE SEQUENCE</scope>
    <source>
        <strain evidence="3">MPI-SDFR-AT-0073</strain>
    </source>
</reference>
<proteinExistence type="predicted"/>
<dbReference type="Gene3D" id="3.40.50.1820">
    <property type="entry name" value="alpha/beta hydrolase"/>
    <property type="match status" value="1"/>
</dbReference>
<evidence type="ECO:0000256" key="1">
    <source>
        <dbReference type="SAM" id="SignalP"/>
    </source>
</evidence>
<organism evidence="3 4">
    <name type="scientific">Truncatella angustata</name>
    <dbReference type="NCBI Taxonomy" id="152316"/>
    <lineage>
        <taxon>Eukaryota</taxon>
        <taxon>Fungi</taxon>
        <taxon>Dikarya</taxon>
        <taxon>Ascomycota</taxon>
        <taxon>Pezizomycotina</taxon>
        <taxon>Sordariomycetes</taxon>
        <taxon>Xylariomycetidae</taxon>
        <taxon>Amphisphaeriales</taxon>
        <taxon>Sporocadaceae</taxon>
        <taxon>Truncatella</taxon>
    </lineage>
</organism>
<sequence>MQFKTLTATLWLAGAAFAGECRNITGPVVHDTRHHILYRGSVNSDTESFQNIRFGQDTSGVNRFKHPRPFFYPSGSVVNATKAGAACPQVLGNPLPQFFGIYGNVTEISEDCLTVRVTRPLGTHADDKLPVMVYLFGSGYNFGSIYDEIAYDATGLVRETAKKGLPVIYVAINYRVGVFGFASSNEIRAENNINSGLLDQYLGLQWVQQNIGAFGGDKGKVTIFGQNVGWTNVQLQLTAFGGTAEPLFRRAVLMSGPTSAGLLLNAGLSDVNTANLAASLNCTAKTGNQTSVALSCLRSLPLETLTGAAVAYANTFSPLGGIGTWRPTAPSPFIPASPSALLREGRFRKNVDILVGWNEEDGTLFVPQTTNSSKGFTAVVQTFFPGLSAENLQALSDDLYPAAGFHPYPREGIDANFYRAAQVIRDAQFTCPSLRLARALASGQSSNVFAYSLNTSVLRHGHALYNRSFVGTDHFSDIPYVFDTVAKVYSAVADQSDYDMASRTSASWAAFAHFGQPTIPGLSDEQLQKRNLTFPDWSPVSDGYELRVLGGVRDGMAELEGSYDERIEERCDFWGQESVLSQTWA</sequence>
<evidence type="ECO:0000313" key="4">
    <source>
        <dbReference type="Proteomes" id="UP000758603"/>
    </source>
</evidence>
<keyword evidence="4" id="KW-1185">Reference proteome</keyword>
<feature type="domain" description="Carboxylesterase type B" evidence="2">
    <location>
        <begin position="45"/>
        <end position="531"/>
    </location>
</feature>
<feature type="chain" id="PRO_5040333860" evidence="1">
    <location>
        <begin position="19"/>
        <end position="585"/>
    </location>
</feature>
<keyword evidence="1" id="KW-0732">Signal</keyword>
<evidence type="ECO:0000313" key="3">
    <source>
        <dbReference type="EMBL" id="KAH6658932.1"/>
    </source>
</evidence>
<comment type="caution">
    <text evidence="3">The sequence shown here is derived from an EMBL/GenBank/DDBJ whole genome shotgun (WGS) entry which is preliminary data.</text>
</comment>
<dbReference type="InterPro" id="IPR029058">
    <property type="entry name" value="AB_hydrolase_fold"/>
</dbReference>
<dbReference type="InterPro" id="IPR002018">
    <property type="entry name" value="CarbesteraseB"/>
</dbReference>
<gene>
    <name evidence="3" type="ORF">BKA67DRAFT_615251</name>
</gene>
<dbReference type="AlphaFoldDB" id="A0A9P8UV58"/>
<name>A0A9P8UV58_9PEZI</name>
<feature type="signal peptide" evidence="1">
    <location>
        <begin position="1"/>
        <end position="18"/>
    </location>
</feature>
<dbReference type="OrthoDB" id="408631at2759"/>
<dbReference type="SUPFAM" id="SSF53474">
    <property type="entry name" value="alpha/beta-Hydrolases"/>
    <property type="match status" value="1"/>
</dbReference>
<dbReference type="GeneID" id="70134321"/>
<evidence type="ECO:0000259" key="2">
    <source>
        <dbReference type="Pfam" id="PF00135"/>
    </source>
</evidence>
<dbReference type="RefSeq" id="XP_045963063.1">
    <property type="nucleotide sequence ID" value="XM_046105430.1"/>
</dbReference>